<evidence type="ECO:0000313" key="7">
    <source>
        <dbReference type="Proteomes" id="UP000295573"/>
    </source>
</evidence>
<evidence type="ECO:0000256" key="2">
    <source>
        <dbReference type="ARBA" id="ARBA00009463"/>
    </source>
</evidence>
<feature type="domain" description="3-hydroxyacyl-CoA dehydrogenase C-terminal" evidence="4">
    <location>
        <begin position="179"/>
        <end position="242"/>
    </location>
</feature>
<dbReference type="PANTHER" id="PTHR48075:SF5">
    <property type="entry name" value="3-HYDROXYBUTYRYL-COA DEHYDROGENASE"/>
    <property type="match status" value="1"/>
</dbReference>
<dbReference type="GO" id="GO:0070403">
    <property type="term" value="F:NAD+ binding"/>
    <property type="evidence" value="ECO:0007669"/>
    <property type="project" value="InterPro"/>
</dbReference>
<dbReference type="InterPro" id="IPR013328">
    <property type="entry name" value="6PGD_dom2"/>
</dbReference>
<keyword evidence="7" id="KW-1185">Reference proteome</keyword>
<dbReference type="Proteomes" id="UP000295573">
    <property type="component" value="Unassembled WGS sequence"/>
</dbReference>
<dbReference type="SUPFAM" id="SSF48179">
    <property type="entry name" value="6-phosphogluconate dehydrogenase C-terminal domain-like"/>
    <property type="match status" value="1"/>
</dbReference>
<dbReference type="RefSeq" id="WP_132145547.1">
    <property type="nucleotide sequence ID" value="NZ_SLWR01000002.1"/>
</dbReference>
<gene>
    <name evidence="6" type="ORF">EV646_102374</name>
</gene>
<reference evidence="6 7" key="1">
    <citation type="journal article" date="2015" name="Stand. Genomic Sci.">
        <title>Genomic Encyclopedia of Bacterial and Archaeal Type Strains, Phase III: the genomes of soil and plant-associated and newly described type strains.</title>
        <authorList>
            <person name="Whitman W.B."/>
            <person name="Woyke T."/>
            <person name="Klenk H.P."/>
            <person name="Zhou Y."/>
            <person name="Lilburn T.G."/>
            <person name="Beck B.J."/>
            <person name="De Vos P."/>
            <person name="Vandamme P."/>
            <person name="Eisen J.A."/>
            <person name="Garrity G."/>
            <person name="Hugenholtz P."/>
            <person name="Kyrpides N.C."/>
        </authorList>
    </citation>
    <scope>NUCLEOTIDE SEQUENCE [LARGE SCALE GENOMIC DNA]</scope>
    <source>
        <strain evidence="6 7">VKM Ac-2541</strain>
    </source>
</reference>
<dbReference type="InterPro" id="IPR036291">
    <property type="entry name" value="NAD(P)-bd_dom_sf"/>
</dbReference>
<dbReference type="InterPro" id="IPR006176">
    <property type="entry name" value="3-OHacyl-CoA_DH_NAD-bd"/>
</dbReference>
<protein>
    <submittedName>
        <fullName evidence="6">3-hydroxyacyl-CoA dehydrogenase</fullName>
    </submittedName>
</protein>
<dbReference type="Gene3D" id="3.40.50.720">
    <property type="entry name" value="NAD(P)-binding Rossmann-like Domain"/>
    <property type="match status" value="1"/>
</dbReference>
<dbReference type="SUPFAM" id="SSF51735">
    <property type="entry name" value="NAD(P)-binding Rossmann-fold domains"/>
    <property type="match status" value="1"/>
</dbReference>
<dbReference type="InterPro" id="IPR008927">
    <property type="entry name" value="6-PGluconate_DH-like_C_sf"/>
</dbReference>
<evidence type="ECO:0000259" key="4">
    <source>
        <dbReference type="Pfam" id="PF00725"/>
    </source>
</evidence>
<comment type="caution">
    <text evidence="6">The sequence shown here is derived from an EMBL/GenBank/DDBJ whole genome shotgun (WGS) entry which is preliminary data.</text>
</comment>
<keyword evidence="3" id="KW-0560">Oxidoreductase</keyword>
<dbReference type="InterPro" id="IPR006108">
    <property type="entry name" value="3HC_DH_C"/>
</dbReference>
<evidence type="ECO:0000256" key="1">
    <source>
        <dbReference type="ARBA" id="ARBA00005086"/>
    </source>
</evidence>
<comment type="similarity">
    <text evidence="2">Belongs to the 3-hydroxyacyl-CoA dehydrogenase family.</text>
</comment>
<dbReference type="Pfam" id="PF00725">
    <property type="entry name" value="3HCDH"/>
    <property type="match status" value="1"/>
</dbReference>
<dbReference type="GO" id="GO:0016616">
    <property type="term" value="F:oxidoreductase activity, acting on the CH-OH group of donors, NAD or NADP as acceptor"/>
    <property type="evidence" value="ECO:0007669"/>
    <property type="project" value="InterPro"/>
</dbReference>
<dbReference type="GO" id="GO:0006631">
    <property type="term" value="P:fatty acid metabolic process"/>
    <property type="evidence" value="ECO:0007669"/>
    <property type="project" value="InterPro"/>
</dbReference>
<organism evidence="6 7">
    <name type="scientific">Kribbella antiqua</name>
    <dbReference type="NCBI Taxonomy" id="2512217"/>
    <lineage>
        <taxon>Bacteria</taxon>
        <taxon>Bacillati</taxon>
        <taxon>Actinomycetota</taxon>
        <taxon>Actinomycetes</taxon>
        <taxon>Propionibacteriales</taxon>
        <taxon>Kribbellaceae</taxon>
        <taxon>Kribbella</taxon>
    </lineage>
</organism>
<comment type="pathway">
    <text evidence="1">Lipid metabolism; butanoate metabolism.</text>
</comment>
<name>A0A4V2S511_9ACTN</name>
<dbReference type="AlphaFoldDB" id="A0A4V2S511"/>
<evidence type="ECO:0000256" key="3">
    <source>
        <dbReference type="ARBA" id="ARBA00023002"/>
    </source>
</evidence>
<evidence type="ECO:0000259" key="5">
    <source>
        <dbReference type="Pfam" id="PF02737"/>
    </source>
</evidence>
<dbReference type="EMBL" id="SLWR01000002">
    <property type="protein sequence ID" value="TCO50300.1"/>
    <property type="molecule type" value="Genomic_DNA"/>
</dbReference>
<accession>A0A4V2S511</accession>
<dbReference type="OrthoDB" id="9771883at2"/>
<dbReference type="PANTHER" id="PTHR48075">
    <property type="entry name" value="3-HYDROXYACYL-COA DEHYDROGENASE FAMILY PROTEIN"/>
    <property type="match status" value="1"/>
</dbReference>
<dbReference type="Gene3D" id="1.10.1040.10">
    <property type="entry name" value="N-(1-d-carboxylethyl)-l-norvaline Dehydrogenase, domain 2"/>
    <property type="match status" value="1"/>
</dbReference>
<feature type="domain" description="3-hydroxyacyl-CoA dehydrogenase NAD binding" evidence="5">
    <location>
        <begin position="2"/>
        <end position="174"/>
    </location>
</feature>
<sequence length="306" mass="32363">MSVAVVGAGVIGAGWVVQLLSRGQSVRVFDPSVTDLGRKVEEAAEAVTALGGDLTGWEARLSVATTLAEAVEGAGFVQENGPEDPHQKEALLWELDALVPEGVVIASSTSTLPPSRLASMCSKHPERVIVGHPFNPVYLIPLVEVVGAPVTDPDLIDQAMSFYTGVGKKPVRLRAELPGHLANRLQAALWREAYSLVERGAATVADIDAAIAHGPGLRWALLGPLVNQHLSGGAGGLAHVLEHLGPMTQLLMDDLGEPTLTPELADLLVRGVDEELGTRDQVRLAQQRDELLVQLLTAKSRADSLP</sequence>
<proteinExistence type="inferred from homology"/>
<dbReference type="Pfam" id="PF02737">
    <property type="entry name" value="3HCDH_N"/>
    <property type="match status" value="1"/>
</dbReference>
<evidence type="ECO:0000313" key="6">
    <source>
        <dbReference type="EMBL" id="TCO50300.1"/>
    </source>
</evidence>